<evidence type="ECO:0000259" key="1">
    <source>
        <dbReference type="PROSITE" id="PS50206"/>
    </source>
</evidence>
<sequence>MPKEILKDRATKFVDVRTNTEFKAGHINGAINIPLDQFEKRHTEIEGLGQSPVVIYCRSGNRSGHAVAFLLQKGIKNVYNGGGLEDIQYHLN</sequence>
<dbReference type="SUPFAM" id="SSF52821">
    <property type="entry name" value="Rhodanese/Cell cycle control phosphatase"/>
    <property type="match status" value="1"/>
</dbReference>
<proteinExistence type="predicted"/>
<dbReference type="PANTHER" id="PTHR43031:SF1">
    <property type="entry name" value="PYRIDINE NUCLEOTIDE-DISULPHIDE OXIDOREDUCTASE"/>
    <property type="match status" value="1"/>
</dbReference>
<reference evidence="3" key="1">
    <citation type="submission" date="2016-04" db="EMBL/GenBank/DDBJ databases">
        <authorList>
            <person name="Chen L."/>
            <person name="Zhuang W."/>
            <person name="Wang G."/>
        </authorList>
    </citation>
    <scope>NUCLEOTIDE SEQUENCE [LARGE SCALE GENOMIC DNA]</scope>
    <source>
        <strain evidence="3">208</strain>
    </source>
</reference>
<dbReference type="Pfam" id="PF00581">
    <property type="entry name" value="Rhodanese"/>
    <property type="match status" value="1"/>
</dbReference>
<dbReference type="InterPro" id="IPR050229">
    <property type="entry name" value="GlpE_sulfurtransferase"/>
</dbReference>
<evidence type="ECO:0000313" key="2">
    <source>
        <dbReference type="EMBL" id="OQP59070.1"/>
    </source>
</evidence>
<dbReference type="PROSITE" id="PS50206">
    <property type="entry name" value="RHODANESE_3"/>
    <property type="match status" value="1"/>
</dbReference>
<feature type="domain" description="Rhodanese" evidence="1">
    <location>
        <begin position="7"/>
        <end position="86"/>
    </location>
</feature>
<dbReference type="STRING" id="550983.A4R26_21925"/>
<keyword evidence="3" id="KW-1185">Reference proteome</keyword>
<dbReference type="Gene3D" id="3.40.250.10">
    <property type="entry name" value="Rhodanese-like domain"/>
    <property type="match status" value="1"/>
</dbReference>
<protein>
    <recommendedName>
        <fullName evidence="1">Rhodanese domain-containing protein</fullName>
    </recommendedName>
</protein>
<dbReference type="AlphaFoldDB" id="A0A1V9FL66"/>
<gene>
    <name evidence="2" type="ORF">A4R26_21925</name>
</gene>
<dbReference type="SMART" id="SM00450">
    <property type="entry name" value="RHOD"/>
    <property type="match status" value="1"/>
</dbReference>
<dbReference type="InterPro" id="IPR036873">
    <property type="entry name" value="Rhodanese-like_dom_sf"/>
</dbReference>
<comment type="caution">
    <text evidence="2">The sequence shown here is derived from an EMBL/GenBank/DDBJ whole genome shotgun (WGS) entry which is preliminary data.</text>
</comment>
<dbReference type="PANTHER" id="PTHR43031">
    <property type="entry name" value="FAD-DEPENDENT OXIDOREDUCTASE"/>
    <property type="match status" value="1"/>
</dbReference>
<dbReference type="CDD" id="cd00158">
    <property type="entry name" value="RHOD"/>
    <property type="match status" value="1"/>
</dbReference>
<dbReference type="EMBL" id="LWBP01000185">
    <property type="protein sequence ID" value="OQP59070.1"/>
    <property type="molecule type" value="Genomic_DNA"/>
</dbReference>
<name>A0A1V9FL66_9BACT</name>
<evidence type="ECO:0000313" key="3">
    <source>
        <dbReference type="Proteomes" id="UP000192276"/>
    </source>
</evidence>
<dbReference type="Proteomes" id="UP000192276">
    <property type="component" value="Unassembled WGS sequence"/>
</dbReference>
<organism evidence="2 3">
    <name type="scientific">Niastella populi</name>
    <dbReference type="NCBI Taxonomy" id="550983"/>
    <lineage>
        <taxon>Bacteria</taxon>
        <taxon>Pseudomonadati</taxon>
        <taxon>Bacteroidota</taxon>
        <taxon>Chitinophagia</taxon>
        <taxon>Chitinophagales</taxon>
        <taxon>Chitinophagaceae</taxon>
        <taxon>Niastella</taxon>
    </lineage>
</organism>
<dbReference type="InterPro" id="IPR001763">
    <property type="entry name" value="Rhodanese-like_dom"/>
</dbReference>
<accession>A0A1V9FL66</accession>